<proteinExistence type="predicted"/>
<name>A0A4Z2FF03_9TELE</name>
<dbReference type="AlphaFoldDB" id="A0A4Z2FF03"/>
<comment type="caution">
    <text evidence="1">The sequence shown here is derived from an EMBL/GenBank/DDBJ whole genome shotgun (WGS) entry which is preliminary data.</text>
</comment>
<keyword evidence="2" id="KW-1185">Reference proteome</keyword>
<protein>
    <submittedName>
        <fullName evidence="1">Uncharacterized protein</fullName>
    </submittedName>
</protein>
<sequence>MGLTTPLCGRCGPVGLMLLRPRNETLDAAGSSSYNSQPLTVEPRLRPQKIAPLSRHLIQLAESVWDRYQYRYRSHTSTGTGPIPVQVPVPYQYRYRSHTSTGIGPIPVQVPVHLNIQRGHCHVCPV</sequence>
<evidence type="ECO:0000313" key="1">
    <source>
        <dbReference type="EMBL" id="TNN39826.1"/>
    </source>
</evidence>
<reference evidence="1 2" key="1">
    <citation type="submission" date="2019-03" db="EMBL/GenBank/DDBJ databases">
        <title>First draft genome of Liparis tanakae, snailfish: a comprehensive survey of snailfish specific genes.</title>
        <authorList>
            <person name="Kim W."/>
            <person name="Song I."/>
            <person name="Jeong J.-H."/>
            <person name="Kim D."/>
            <person name="Kim S."/>
            <person name="Ryu S."/>
            <person name="Song J.Y."/>
            <person name="Lee S.K."/>
        </authorList>
    </citation>
    <scope>NUCLEOTIDE SEQUENCE [LARGE SCALE GENOMIC DNA]</scope>
    <source>
        <tissue evidence="1">Muscle</tissue>
    </source>
</reference>
<accession>A0A4Z2FF03</accession>
<evidence type="ECO:0000313" key="2">
    <source>
        <dbReference type="Proteomes" id="UP000314294"/>
    </source>
</evidence>
<dbReference type="EMBL" id="SRLO01001244">
    <property type="protein sequence ID" value="TNN39826.1"/>
    <property type="molecule type" value="Genomic_DNA"/>
</dbReference>
<gene>
    <name evidence="1" type="ORF">EYF80_050007</name>
</gene>
<dbReference type="Proteomes" id="UP000314294">
    <property type="component" value="Unassembled WGS sequence"/>
</dbReference>
<organism evidence="1 2">
    <name type="scientific">Liparis tanakae</name>
    <name type="common">Tanaka's snailfish</name>
    <dbReference type="NCBI Taxonomy" id="230148"/>
    <lineage>
        <taxon>Eukaryota</taxon>
        <taxon>Metazoa</taxon>
        <taxon>Chordata</taxon>
        <taxon>Craniata</taxon>
        <taxon>Vertebrata</taxon>
        <taxon>Euteleostomi</taxon>
        <taxon>Actinopterygii</taxon>
        <taxon>Neopterygii</taxon>
        <taxon>Teleostei</taxon>
        <taxon>Neoteleostei</taxon>
        <taxon>Acanthomorphata</taxon>
        <taxon>Eupercaria</taxon>
        <taxon>Perciformes</taxon>
        <taxon>Cottioidei</taxon>
        <taxon>Cottales</taxon>
        <taxon>Liparidae</taxon>
        <taxon>Liparis</taxon>
    </lineage>
</organism>